<dbReference type="OrthoDB" id="2793621at2759"/>
<sequence>MSGLCLTHRATPSASDTNLSRSLSPYHYSSTTAPTPISMSEMDLAGVYDDVSIDSYGLPPPYHHPYPPSPEYSAGTLVRPTYVQDEAMLAISESELESHFDMDDDDDNDEGTVSTGDNDDDEDDHDVDDEDNDADDEDDTTLHDTPTDGSSLRIAVQNAFCGDSPSSAHSRLNTDYSLSRLSSLFDVSCLEALDDQLLASPTDSFAEVCYAQSISANAAGRAVPCPPRSAARPPVRAQTPPLEDAHATPPDGAEEAEWHPTHVAADSWQTLAVPVDTEASAWYAKSVSESDHSCDLAADVEFVFQSPPLLSRNHTLVRPNRRCEDGRCADEPEGGKHVHFGDLSAAKDHCEELCCERAMELPYLFSRTTPDPAQSVHFFPTWVEDPVKKPRGVLRVVMRNITGIFR</sequence>
<evidence type="ECO:0000313" key="2">
    <source>
        <dbReference type="EMBL" id="PCH35708.1"/>
    </source>
</evidence>
<evidence type="ECO:0000313" key="3">
    <source>
        <dbReference type="Proteomes" id="UP000218811"/>
    </source>
</evidence>
<keyword evidence="3" id="KW-1185">Reference proteome</keyword>
<gene>
    <name evidence="2" type="ORF">WOLCODRAFT_140038</name>
</gene>
<accession>A0A2H3JDE5</accession>
<organism evidence="2 3">
    <name type="scientific">Wolfiporia cocos (strain MD-104)</name>
    <name type="common">Brown rot fungus</name>
    <dbReference type="NCBI Taxonomy" id="742152"/>
    <lineage>
        <taxon>Eukaryota</taxon>
        <taxon>Fungi</taxon>
        <taxon>Dikarya</taxon>
        <taxon>Basidiomycota</taxon>
        <taxon>Agaricomycotina</taxon>
        <taxon>Agaricomycetes</taxon>
        <taxon>Polyporales</taxon>
        <taxon>Phaeolaceae</taxon>
        <taxon>Wolfiporia</taxon>
    </lineage>
</organism>
<feature type="region of interest" description="Disordered" evidence="1">
    <location>
        <begin position="220"/>
        <end position="255"/>
    </location>
</feature>
<dbReference type="Proteomes" id="UP000218811">
    <property type="component" value="Unassembled WGS sequence"/>
</dbReference>
<proteinExistence type="predicted"/>
<feature type="compositionally biased region" description="Polar residues" evidence="1">
    <location>
        <begin position="10"/>
        <end position="35"/>
    </location>
</feature>
<dbReference type="AlphaFoldDB" id="A0A2H3JDE5"/>
<dbReference type="EMBL" id="KB467854">
    <property type="protein sequence ID" value="PCH35708.1"/>
    <property type="molecule type" value="Genomic_DNA"/>
</dbReference>
<feature type="region of interest" description="Disordered" evidence="1">
    <location>
        <begin position="1"/>
        <end position="35"/>
    </location>
</feature>
<feature type="compositionally biased region" description="Low complexity" evidence="1">
    <location>
        <begin position="228"/>
        <end position="237"/>
    </location>
</feature>
<protein>
    <submittedName>
        <fullName evidence="2">Uncharacterized protein</fullName>
    </submittedName>
</protein>
<feature type="region of interest" description="Disordered" evidence="1">
    <location>
        <begin position="99"/>
        <end position="150"/>
    </location>
</feature>
<feature type="compositionally biased region" description="Acidic residues" evidence="1">
    <location>
        <begin position="117"/>
        <end position="139"/>
    </location>
</feature>
<reference evidence="2 3" key="1">
    <citation type="journal article" date="2012" name="Science">
        <title>The Paleozoic origin of enzymatic lignin decomposition reconstructed from 31 fungal genomes.</title>
        <authorList>
            <person name="Floudas D."/>
            <person name="Binder M."/>
            <person name="Riley R."/>
            <person name="Barry K."/>
            <person name="Blanchette R.A."/>
            <person name="Henrissat B."/>
            <person name="Martinez A.T."/>
            <person name="Otillar R."/>
            <person name="Spatafora J.W."/>
            <person name="Yadav J.S."/>
            <person name="Aerts A."/>
            <person name="Benoit I."/>
            <person name="Boyd A."/>
            <person name="Carlson A."/>
            <person name="Copeland A."/>
            <person name="Coutinho P.M."/>
            <person name="de Vries R.P."/>
            <person name="Ferreira P."/>
            <person name="Findley K."/>
            <person name="Foster B."/>
            <person name="Gaskell J."/>
            <person name="Glotzer D."/>
            <person name="Gorecki P."/>
            <person name="Heitman J."/>
            <person name="Hesse C."/>
            <person name="Hori C."/>
            <person name="Igarashi K."/>
            <person name="Jurgens J.A."/>
            <person name="Kallen N."/>
            <person name="Kersten P."/>
            <person name="Kohler A."/>
            <person name="Kuees U."/>
            <person name="Kumar T.K.A."/>
            <person name="Kuo A."/>
            <person name="LaButti K."/>
            <person name="Larrondo L.F."/>
            <person name="Lindquist E."/>
            <person name="Ling A."/>
            <person name="Lombard V."/>
            <person name="Lucas S."/>
            <person name="Lundell T."/>
            <person name="Martin R."/>
            <person name="McLaughlin D.J."/>
            <person name="Morgenstern I."/>
            <person name="Morin E."/>
            <person name="Murat C."/>
            <person name="Nagy L.G."/>
            <person name="Nolan M."/>
            <person name="Ohm R.A."/>
            <person name="Patyshakuliyeva A."/>
            <person name="Rokas A."/>
            <person name="Ruiz-Duenas F.J."/>
            <person name="Sabat G."/>
            <person name="Salamov A."/>
            <person name="Samejima M."/>
            <person name="Schmutz J."/>
            <person name="Slot J.C."/>
            <person name="St John F."/>
            <person name="Stenlid J."/>
            <person name="Sun H."/>
            <person name="Sun S."/>
            <person name="Syed K."/>
            <person name="Tsang A."/>
            <person name="Wiebenga A."/>
            <person name="Young D."/>
            <person name="Pisabarro A."/>
            <person name="Eastwood D.C."/>
            <person name="Martin F."/>
            <person name="Cullen D."/>
            <person name="Grigoriev I.V."/>
            <person name="Hibbett D.S."/>
        </authorList>
    </citation>
    <scope>NUCLEOTIDE SEQUENCE [LARGE SCALE GENOMIC DNA]</scope>
    <source>
        <strain evidence="2 3">MD-104</strain>
    </source>
</reference>
<name>A0A2H3JDE5_WOLCO</name>
<evidence type="ECO:0000256" key="1">
    <source>
        <dbReference type="SAM" id="MobiDB-lite"/>
    </source>
</evidence>